<sequence length="121" mass="13490">MCAKASSEGKKRRRTSPAETARKGPAKARRWSGEVTQTSNALDLEPGVFSLDDPRAIARSLKRSAEQSTRRKSAPFRSAMSMLNFYINRAGRNLPEARRAILDQAKVELRALYGKDPRGSR</sequence>
<dbReference type="Proteomes" id="UP000189462">
    <property type="component" value="Unassembled WGS sequence"/>
</dbReference>
<gene>
    <name evidence="2" type="ORF">B1C78_02405</name>
</gene>
<accession>A0A1V3NSW2</accession>
<name>A0A1V3NSW2_9GAMM</name>
<protein>
    <recommendedName>
        <fullName evidence="4">DUF3175 domain-containing protein</fullName>
    </recommendedName>
</protein>
<dbReference type="OrthoDB" id="9807263at2"/>
<dbReference type="RefSeq" id="WP_077277540.1">
    <property type="nucleotide sequence ID" value="NZ_MVBK01000011.1"/>
</dbReference>
<evidence type="ECO:0008006" key="4">
    <source>
        <dbReference type="Google" id="ProtNLM"/>
    </source>
</evidence>
<evidence type="ECO:0000313" key="3">
    <source>
        <dbReference type="Proteomes" id="UP000189462"/>
    </source>
</evidence>
<reference evidence="2 3" key="1">
    <citation type="submission" date="2017-02" db="EMBL/GenBank/DDBJ databases">
        <title>Genomic diversity within the haloalkaliphilic genus Thioalkalivibrio.</title>
        <authorList>
            <person name="Ahn A.-C."/>
            <person name="Meier-Kolthoff J."/>
            <person name="Overmars L."/>
            <person name="Richter M."/>
            <person name="Woyke T."/>
            <person name="Sorokin D.Y."/>
            <person name="Muyzer G."/>
        </authorList>
    </citation>
    <scope>NUCLEOTIDE SEQUENCE [LARGE SCALE GENOMIC DNA]</scope>
    <source>
        <strain evidence="2 3">ALJD</strain>
    </source>
</reference>
<evidence type="ECO:0000256" key="1">
    <source>
        <dbReference type="SAM" id="MobiDB-lite"/>
    </source>
</evidence>
<dbReference type="InterPro" id="IPR021513">
    <property type="entry name" value="Phage_RSL1_Orf186"/>
</dbReference>
<dbReference type="EMBL" id="MVBK01000011">
    <property type="protein sequence ID" value="OOG28094.1"/>
    <property type="molecule type" value="Genomic_DNA"/>
</dbReference>
<dbReference type="AlphaFoldDB" id="A0A1V3NSW2"/>
<dbReference type="Pfam" id="PF11373">
    <property type="entry name" value="DUF3175"/>
    <property type="match status" value="1"/>
</dbReference>
<comment type="caution">
    <text evidence="2">The sequence shown here is derived from an EMBL/GenBank/DDBJ whole genome shotgun (WGS) entry which is preliminary data.</text>
</comment>
<feature type="region of interest" description="Disordered" evidence="1">
    <location>
        <begin position="1"/>
        <end position="37"/>
    </location>
</feature>
<keyword evidence="3" id="KW-1185">Reference proteome</keyword>
<evidence type="ECO:0000313" key="2">
    <source>
        <dbReference type="EMBL" id="OOG28094.1"/>
    </source>
</evidence>
<organism evidence="2 3">
    <name type="scientific">Thioalkalivibrio denitrificans</name>
    <dbReference type="NCBI Taxonomy" id="108003"/>
    <lineage>
        <taxon>Bacteria</taxon>
        <taxon>Pseudomonadati</taxon>
        <taxon>Pseudomonadota</taxon>
        <taxon>Gammaproteobacteria</taxon>
        <taxon>Chromatiales</taxon>
        <taxon>Ectothiorhodospiraceae</taxon>
        <taxon>Thioalkalivibrio</taxon>
    </lineage>
</organism>
<proteinExistence type="predicted"/>